<dbReference type="InterPro" id="IPR036365">
    <property type="entry name" value="PGBD-like_sf"/>
</dbReference>
<dbReference type="NCBIfam" id="TIGR02594">
    <property type="entry name" value="TIGR02594 family protein"/>
    <property type="match status" value="1"/>
</dbReference>
<accession>A0A1C3USC8</accession>
<proteinExistence type="predicted"/>
<dbReference type="SUPFAM" id="SSF47090">
    <property type="entry name" value="PGBD-like"/>
    <property type="match status" value="1"/>
</dbReference>
<reference evidence="1 2" key="1">
    <citation type="submission" date="2016-08" db="EMBL/GenBank/DDBJ databases">
        <authorList>
            <person name="Seilhamer J.J."/>
        </authorList>
    </citation>
    <scope>NUCLEOTIDE SEQUENCE [LARGE SCALE GENOMIC DNA]</scope>
    <source>
        <strain evidence="1 2">P1-7</strain>
    </source>
</reference>
<dbReference type="InterPro" id="IPR013423">
    <property type="entry name" value="CHP02594"/>
</dbReference>
<organism evidence="1 2">
    <name type="scientific">Rhizobium lusitanum</name>
    <dbReference type="NCBI Taxonomy" id="293958"/>
    <lineage>
        <taxon>Bacteria</taxon>
        <taxon>Pseudomonadati</taxon>
        <taxon>Pseudomonadota</taxon>
        <taxon>Alphaproteobacteria</taxon>
        <taxon>Hyphomicrobiales</taxon>
        <taxon>Rhizobiaceae</taxon>
        <taxon>Rhizobium/Agrobacterium group</taxon>
        <taxon>Rhizobium</taxon>
    </lineage>
</organism>
<dbReference type="EMBL" id="FMAF01000003">
    <property type="protein sequence ID" value="SCB18355.1"/>
    <property type="molecule type" value="Genomic_DNA"/>
</dbReference>
<sequence length="239" mass="25460">MTFEEWLISRLKTRGAYSAPAGTSAARAISIGLSIFQQRNGLNVTGTATDETLNLLRQDPPSSSTTFQPVPAVPAQPVWMREAYRFMGLKEVVGAGSNPTIIAWAQKLGGWIAGYFKDDDVPWCGLFQAHCIGATLPTEQLPSNPLGALNWSSFGKQLKAPALGAILTFQRTGGGHVGQYVGEDKAAYHVLGGNQSNSVSITRVDKGRLDDVRWPVTGGTPAGGRVYLTPDGALSKDEA</sequence>
<evidence type="ECO:0000313" key="1">
    <source>
        <dbReference type="EMBL" id="SCB18355.1"/>
    </source>
</evidence>
<dbReference type="Proteomes" id="UP000199205">
    <property type="component" value="Unassembled WGS sequence"/>
</dbReference>
<name>A0A1C3USC8_9HYPH</name>
<gene>
    <name evidence="1" type="ORF">GA0061101_103252</name>
</gene>
<dbReference type="AlphaFoldDB" id="A0A1C3USC8"/>
<dbReference type="RefSeq" id="WP_092573386.1">
    <property type="nucleotide sequence ID" value="NZ_FMAF01000003.1"/>
</dbReference>
<evidence type="ECO:0000313" key="2">
    <source>
        <dbReference type="Proteomes" id="UP000199205"/>
    </source>
</evidence>
<dbReference type="OrthoDB" id="5395100at2"/>
<protein>
    <submittedName>
        <fullName evidence="1">TIGR02594 family protein</fullName>
    </submittedName>
</protein>